<organism evidence="4 5">
    <name type="scientific">Micrococcus terreus</name>
    <dbReference type="NCBI Taxonomy" id="574650"/>
    <lineage>
        <taxon>Bacteria</taxon>
        <taxon>Bacillati</taxon>
        <taxon>Actinomycetota</taxon>
        <taxon>Actinomycetes</taxon>
        <taxon>Micrococcales</taxon>
        <taxon>Micrococcaceae</taxon>
        <taxon>Micrococcus</taxon>
    </lineage>
</organism>
<feature type="transmembrane region" description="Helical" evidence="2">
    <location>
        <begin position="290"/>
        <end position="307"/>
    </location>
</feature>
<dbReference type="OrthoDB" id="9807745at2"/>
<dbReference type="Proteomes" id="UP000198881">
    <property type="component" value="Unassembled WGS sequence"/>
</dbReference>
<evidence type="ECO:0000313" key="4">
    <source>
        <dbReference type="EMBL" id="SFV20099.1"/>
    </source>
</evidence>
<keyword evidence="4" id="KW-0012">Acyltransferase</keyword>
<keyword evidence="4" id="KW-0808">Transferase</keyword>
<keyword evidence="2" id="KW-1133">Transmembrane helix</keyword>
<dbReference type="InterPro" id="IPR050879">
    <property type="entry name" value="Acyltransferase_3"/>
</dbReference>
<feature type="transmembrane region" description="Helical" evidence="2">
    <location>
        <begin position="253"/>
        <end position="270"/>
    </location>
</feature>
<feature type="domain" description="Acyltransferase 3" evidence="3">
    <location>
        <begin position="39"/>
        <end position="363"/>
    </location>
</feature>
<feature type="transmembrane region" description="Helical" evidence="2">
    <location>
        <begin position="119"/>
        <end position="138"/>
    </location>
</feature>
<proteinExistence type="predicted"/>
<dbReference type="RefSeq" id="WP_091692824.1">
    <property type="nucleotide sequence ID" value="NZ_FPCG01000001.1"/>
</dbReference>
<dbReference type="GO" id="GO:0016747">
    <property type="term" value="F:acyltransferase activity, transferring groups other than amino-acyl groups"/>
    <property type="evidence" value="ECO:0007669"/>
    <property type="project" value="InterPro"/>
</dbReference>
<evidence type="ECO:0000256" key="2">
    <source>
        <dbReference type="SAM" id="Phobius"/>
    </source>
</evidence>
<dbReference type="EMBL" id="FPCG01000001">
    <property type="protein sequence ID" value="SFV20099.1"/>
    <property type="molecule type" value="Genomic_DNA"/>
</dbReference>
<feature type="transmembrane region" description="Helical" evidence="2">
    <location>
        <begin position="319"/>
        <end position="340"/>
    </location>
</feature>
<dbReference type="InterPro" id="IPR002656">
    <property type="entry name" value="Acyl_transf_3_dom"/>
</dbReference>
<evidence type="ECO:0000313" key="5">
    <source>
        <dbReference type="Proteomes" id="UP000198881"/>
    </source>
</evidence>
<feature type="transmembrane region" description="Helical" evidence="2">
    <location>
        <begin position="80"/>
        <end position="107"/>
    </location>
</feature>
<accession>A0A1I7MDU0</accession>
<dbReference type="PANTHER" id="PTHR23028">
    <property type="entry name" value="ACETYLTRANSFERASE"/>
    <property type="match status" value="1"/>
</dbReference>
<dbReference type="GO" id="GO:0009103">
    <property type="term" value="P:lipopolysaccharide biosynthetic process"/>
    <property type="evidence" value="ECO:0007669"/>
    <property type="project" value="TreeGrafter"/>
</dbReference>
<feature type="transmembrane region" description="Helical" evidence="2">
    <location>
        <begin position="197"/>
        <end position="218"/>
    </location>
</feature>
<evidence type="ECO:0000256" key="1">
    <source>
        <dbReference type="SAM" id="MobiDB-lite"/>
    </source>
</evidence>
<evidence type="ECO:0000259" key="3">
    <source>
        <dbReference type="Pfam" id="PF01757"/>
    </source>
</evidence>
<reference evidence="4 5" key="1">
    <citation type="submission" date="2016-10" db="EMBL/GenBank/DDBJ databases">
        <authorList>
            <person name="de Groot N.N."/>
        </authorList>
    </citation>
    <scope>NUCLEOTIDE SEQUENCE [LARGE SCALE GENOMIC DNA]</scope>
    <source>
        <strain evidence="4 5">CGMCC 1.7054</strain>
    </source>
</reference>
<dbReference type="GO" id="GO:0016020">
    <property type="term" value="C:membrane"/>
    <property type="evidence" value="ECO:0007669"/>
    <property type="project" value="TreeGrafter"/>
</dbReference>
<dbReference type="PANTHER" id="PTHR23028:SF53">
    <property type="entry name" value="ACYL_TRANSF_3 DOMAIN-CONTAINING PROTEIN"/>
    <property type="match status" value="1"/>
</dbReference>
<gene>
    <name evidence="4" type="ORF">SAMN04487966_101116</name>
</gene>
<feature type="transmembrane region" description="Helical" evidence="2">
    <location>
        <begin position="346"/>
        <end position="365"/>
    </location>
</feature>
<keyword evidence="2" id="KW-0472">Membrane</keyword>
<sequence length="441" mass="48441">MTATLTQPRRIEAAPQVRPASGPAGVGTPSGGRARLALLDVLRLVAAVSVVLFHWTAWHHGNWGRHGAPAAEAWPELSQWSSVGALGVQLFFIISGFVILLSCYGRAPARFIGSRIGRLYPAYWVAVLAVVVLLFVLWPELGVNRSPSEILPNLTMFQGGMDGVGHLDGVYWTLWVEMKFYLWILAFMLVGMTRARVLVFAALWPVAGTVLHTVLSGAGQNVAWVQVMLFPEYSALFAGGMVLFLIHRFGHTWTRWGVLAVNVVLGSAWSAHIQRRETAELTGYDYPLPLFWAIVAGLFGVVALLTLTRLSRVQVPGAALAGSLTYPVYLVHQLWGWWLIMLLSPLLPKEAVLILTLGAVLLAAWRIHRRVETPLGPRLQRTVTAVVGNLPVVGPWLARPRGDRSAAHRAVPQRYRLSVEPAALRGSPVVTTIPPHRIPMR</sequence>
<feature type="transmembrane region" description="Helical" evidence="2">
    <location>
        <begin position="224"/>
        <end position="246"/>
    </location>
</feature>
<feature type="transmembrane region" description="Helical" evidence="2">
    <location>
        <begin position="41"/>
        <end position="60"/>
    </location>
</feature>
<keyword evidence="2" id="KW-0812">Transmembrane</keyword>
<dbReference type="Pfam" id="PF01757">
    <property type="entry name" value="Acyl_transf_3"/>
    <property type="match status" value="1"/>
</dbReference>
<keyword evidence="4" id="KW-0378">Hydrolase</keyword>
<protein>
    <submittedName>
        <fullName evidence="4">Peptidoglycan/LPS O-acetylase OafA/YrhL, contains acyltransferase and SGNH-hydrolase domains</fullName>
    </submittedName>
</protein>
<keyword evidence="5" id="KW-1185">Reference proteome</keyword>
<feature type="transmembrane region" description="Helical" evidence="2">
    <location>
        <begin position="170"/>
        <end position="190"/>
    </location>
</feature>
<dbReference type="GO" id="GO:0016787">
    <property type="term" value="F:hydrolase activity"/>
    <property type="evidence" value="ECO:0007669"/>
    <property type="project" value="UniProtKB-KW"/>
</dbReference>
<dbReference type="STRING" id="574650.SAMN04487966_101116"/>
<feature type="region of interest" description="Disordered" evidence="1">
    <location>
        <begin position="1"/>
        <end position="28"/>
    </location>
</feature>
<dbReference type="AlphaFoldDB" id="A0A1I7MDU0"/>
<name>A0A1I7MDU0_9MICC</name>